<evidence type="ECO:0000256" key="3">
    <source>
        <dbReference type="ARBA" id="ARBA00022729"/>
    </source>
</evidence>
<organism evidence="7 8">
    <name type="scientific">Rubritalea halochordaticola</name>
    <dbReference type="NCBI Taxonomy" id="714537"/>
    <lineage>
        <taxon>Bacteria</taxon>
        <taxon>Pseudomonadati</taxon>
        <taxon>Verrucomicrobiota</taxon>
        <taxon>Verrucomicrobiia</taxon>
        <taxon>Verrucomicrobiales</taxon>
        <taxon>Rubritaleaceae</taxon>
        <taxon>Rubritalea</taxon>
    </lineage>
</organism>
<evidence type="ECO:0000256" key="4">
    <source>
        <dbReference type="SAM" id="SignalP"/>
    </source>
</evidence>
<dbReference type="NCBIfam" id="TIGR02595">
    <property type="entry name" value="PEP_CTERM"/>
    <property type="match status" value="1"/>
</dbReference>
<evidence type="ECO:0000313" key="7">
    <source>
        <dbReference type="EMBL" id="GAA5495533.1"/>
    </source>
</evidence>
<name>A0ABP9UYM4_9BACT</name>
<evidence type="ECO:0000256" key="2">
    <source>
        <dbReference type="ARBA" id="ARBA00022525"/>
    </source>
</evidence>
<protein>
    <recommendedName>
        <fullName evidence="9">PEP-CTERM sorting domain-containing protein</fullName>
    </recommendedName>
</protein>
<proteinExistence type="predicted"/>
<feature type="chain" id="PRO_5045511332" description="PEP-CTERM sorting domain-containing protein" evidence="4">
    <location>
        <begin position="28"/>
        <end position="243"/>
    </location>
</feature>
<dbReference type="Pfam" id="PF24517">
    <property type="entry name" value="CBM96"/>
    <property type="match status" value="1"/>
</dbReference>
<feature type="domain" description="Ice-binding protein C-terminal" evidence="5">
    <location>
        <begin position="220"/>
        <end position="242"/>
    </location>
</feature>
<dbReference type="RefSeq" id="WP_346188316.1">
    <property type="nucleotide sequence ID" value="NZ_BAABRL010000004.1"/>
</dbReference>
<evidence type="ECO:0000259" key="5">
    <source>
        <dbReference type="Pfam" id="PF07589"/>
    </source>
</evidence>
<evidence type="ECO:0008006" key="9">
    <source>
        <dbReference type="Google" id="ProtNLM"/>
    </source>
</evidence>
<evidence type="ECO:0000259" key="6">
    <source>
        <dbReference type="Pfam" id="PF24517"/>
    </source>
</evidence>
<comment type="subcellular location">
    <subcellularLocation>
        <location evidence="1">Secreted</location>
    </subcellularLocation>
</comment>
<keyword evidence="8" id="KW-1185">Reference proteome</keyword>
<dbReference type="NCBIfam" id="NF033679">
    <property type="entry name" value="DNRLRE_dom"/>
    <property type="match status" value="1"/>
</dbReference>
<comment type="caution">
    <text evidence="7">The sequence shown here is derived from an EMBL/GenBank/DDBJ whole genome shotgun (WGS) entry which is preliminary data.</text>
</comment>
<dbReference type="InterPro" id="IPR013424">
    <property type="entry name" value="Ice-binding_C"/>
</dbReference>
<feature type="signal peptide" evidence="4">
    <location>
        <begin position="1"/>
        <end position="27"/>
    </location>
</feature>
<dbReference type="Pfam" id="PF07589">
    <property type="entry name" value="PEP-CTERM"/>
    <property type="match status" value="1"/>
</dbReference>
<evidence type="ECO:0000256" key="1">
    <source>
        <dbReference type="ARBA" id="ARBA00004613"/>
    </source>
</evidence>
<accession>A0ABP9UYM4</accession>
<keyword evidence="2" id="KW-0964">Secreted</keyword>
<evidence type="ECO:0000313" key="8">
    <source>
        <dbReference type="Proteomes" id="UP001424741"/>
    </source>
</evidence>
<dbReference type="EMBL" id="BAABRL010000004">
    <property type="protein sequence ID" value="GAA5495533.1"/>
    <property type="molecule type" value="Genomic_DNA"/>
</dbReference>
<keyword evidence="3 4" id="KW-0732">Signal</keyword>
<dbReference type="Proteomes" id="UP001424741">
    <property type="component" value="Unassembled WGS sequence"/>
</dbReference>
<feature type="domain" description="Carbohydrate-binding module family 96" evidence="6">
    <location>
        <begin position="31"/>
        <end position="214"/>
    </location>
</feature>
<gene>
    <name evidence="7" type="ORF">Rhal01_01711</name>
</gene>
<dbReference type="InterPro" id="IPR055372">
    <property type="entry name" value="CBM96"/>
</dbReference>
<reference evidence="7 8" key="1">
    <citation type="submission" date="2024-02" db="EMBL/GenBank/DDBJ databases">
        <title>Rubritalea halochordaticola NBRC 107102.</title>
        <authorList>
            <person name="Ichikawa N."/>
            <person name="Katano-Makiyama Y."/>
            <person name="Hidaka K."/>
        </authorList>
    </citation>
    <scope>NUCLEOTIDE SEQUENCE [LARGE SCALE GENOMIC DNA]</scope>
    <source>
        <strain evidence="7 8">NBRC 107102</strain>
    </source>
</reference>
<sequence length="243" mass="25228">MKKMTHTKKTLSVLTACALSSSASSIAATIITTDADTFVQGTSNTNNHGSAESLLVKRSSAGAGSQYTRTTWIHFDTTTLTGVATAADASFTITVDGGGTNVTSGTISLWGIVDGQAGDALGTDWTESGINGANAPQKPDFTDGAITQLLGTITLDATNTADGASHIFTSPELLSFLQANSNDEVTFMLTRNQNDGNFTYYSKENTSSMDAATLSITPAAIPEPTSSALIGLAGIGFLLRRRR</sequence>